<dbReference type="PRINTS" id="PR00081">
    <property type="entry name" value="GDHRDH"/>
</dbReference>
<dbReference type="GO" id="GO:0005783">
    <property type="term" value="C:endoplasmic reticulum"/>
    <property type="evidence" value="ECO:0007669"/>
    <property type="project" value="TreeGrafter"/>
</dbReference>
<protein>
    <submittedName>
        <fullName evidence="5">Putative short-chain dehydrogenase/reductase</fullName>
    </submittedName>
</protein>
<name>A0A017S416_ASPRC</name>
<feature type="domain" description="Ketoreductase" evidence="4">
    <location>
        <begin position="4"/>
        <end position="181"/>
    </location>
</feature>
<dbReference type="AlphaFoldDB" id="A0A017S416"/>
<dbReference type="PANTHER" id="PTHR44169">
    <property type="entry name" value="NADPH-DEPENDENT 1-ACYLDIHYDROXYACETONE PHOSPHATE REDUCTASE"/>
    <property type="match status" value="1"/>
</dbReference>
<evidence type="ECO:0000256" key="1">
    <source>
        <dbReference type="ARBA" id="ARBA00006484"/>
    </source>
</evidence>
<evidence type="ECO:0000313" key="6">
    <source>
        <dbReference type="Proteomes" id="UP000019804"/>
    </source>
</evidence>
<dbReference type="STRING" id="1388766.A0A017S416"/>
<evidence type="ECO:0000256" key="3">
    <source>
        <dbReference type="RuleBase" id="RU000363"/>
    </source>
</evidence>
<dbReference type="Proteomes" id="UP000019804">
    <property type="component" value="Unassembled WGS sequence"/>
</dbReference>
<gene>
    <name evidence="5" type="ORF">EURHEDRAFT_518220</name>
</gene>
<dbReference type="EMBL" id="KK088442">
    <property type="protein sequence ID" value="EYE91692.1"/>
    <property type="molecule type" value="Genomic_DNA"/>
</dbReference>
<dbReference type="Gene3D" id="3.40.50.720">
    <property type="entry name" value="NAD(P)-binding Rossmann-like Domain"/>
    <property type="match status" value="1"/>
</dbReference>
<dbReference type="InterPro" id="IPR036291">
    <property type="entry name" value="NAD(P)-bd_dom_sf"/>
</dbReference>
<dbReference type="GO" id="GO:0019433">
    <property type="term" value="P:triglyceride catabolic process"/>
    <property type="evidence" value="ECO:0007669"/>
    <property type="project" value="TreeGrafter"/>
</dbReference>
<evidence type="ECO:0000259" key="4">
    <source>
        <dbReference type="SMART" id="SM00822"/>
    </source>
</evidence>
<dbReference type="PRINTS" id="PR00080">
    <property type="entry name" value="SDRFAMILY"/>
</dbReference>
<keyword evidence="2" id="KW-0560">Oxidoreductase</keyword>
<dbReference type="GO" id="GO:0005811">
    <property type="term" value="C:lipid droplet"/>
    <property type="evidence" value="ECO:0007669"/>
    <property type="project" value="TreeGrafter"/>
</dbReference>
<dbReference type="InterPro" id="IPR002347">
    <property type="entry name" value="SDR_fam"/>
</dbReference>
<dbReference type="GO" id="GO:0004806">
    <property type="term" value="F:triacylglycerol lipase activity"/>
    <property type="evidence" value="ECO:0007669"/>
    <property type="project" value="TreeGrafter"/>
</dbReference>
<dbReference type="GO" id="GO:0000140">
    <property type="term" value="F:acylglycerone-phosphate reductase (NADP+) activity"/>
    <property type="evidence" value="ECO:0007669"/>
    <property type="project" value="TreeGrafter"/>
</dbReference>
<evidence type="ECO:0000313" key="5">
    <source>
        <dbReference type="EMBL" id="EYE91692.1"/>
    </source>
</evidence>
<proteinExistence type="inferred from homology"/>
<sequence length="264" mass="28842">MTKKTVLITGCSEGGLGAALANAFHDQDFHVFATVRDPAKATSLGRKNIEILPLDVTSQSSIMECLEAVKKRTEGKLDVLVNNAGALFFGPLLDVSIEDSKRLFDSNVWGMLAVSQAFSPLLIEAKGVMVNICSIAGAVRMAWQGIYNSSKAAETWFSETLRIELEPLGVRVMTVMLGEVESKIYTKKQAFHLPEKSYYRCIEDIITKQSSGAMQTSNEPPDMVARNLVQDVLKGRKGQVWRGGVAGTAKYASWLLPTSVLPLK</sequence>
<organism evidence="5 6">
    <name type="scientific">Aspergillus ruber (strain CBS 135680)</name>
    <dbReference type="NCBI Taxonomy" id="1388766"/>
    <lineage>
        <taxon>Eukaryota</taxon>
        <taxon>Fungi</taxon>
        <taxon>Dikarya</taxon>
        <taxon>Ascomycota</taxon>
        <taxon>Pezizomycotina</taxon>
        <taxon>Eurotiomycetes</taxon>
        <taxon>Eurotiomycetidae</taxon>
        <taxon>Eurotiales</taxon>
        <taxon>Aspergillaceae</taxon>
        <taxon>Aspergillus</taxon>
        <taxon>Aspergillus subgen. Aspergillus</taxon>
    </lineage>
</organism>
<dbReference type="SMART" id="SM00822">
    <property type="entry name" value="PKS_KR"/>
    <property type="match status" value="1"/>
</dbReference>
<comment type="similarity">
    <text evidence="1 3">Belongs to the short-chain dehydrogenases/reductases (SDR) family.</text>
</comment>
<dbReference type="PANTHER" id="PTHR44169:SF6">
    <property type="entry name" value="NADPH-DEPENDENT 1-ACYLDIHYDROXYACETONE PHOSPHATE REDUCTASE"/>
    <property type="match status" value="1"/>
</dbReference>
<dbReference type="HOGENOM" id="CLU_010194_2_9_1"/>
<dbReference type="SUPFAM" id="SSF51735">
    <property type="entry name" value="NAD(P)-binding Rossmann-fold domains"/>
    <property type="match status" value="1"/>
</dbReference>
<dbReference type="RefSeq" id="XP_040635382.1">
    <property type="nucleotide sequence ID" value="XM_040786649.1"/>
</dbReference>
<evidence type="ECO:0000256" key="2">
    <source>
        <dbReference type="ARBA" id="ARBA00023002"/>
    </source>
</evidence>
<dbReference type="Pfam" id="PF00106">
    <property type="entry name" value="adh_short"/>
    <property type="match status" value="1"/>
</dbReference>
<dbReference type="OrthoDB" id="2102561at2759"/>
<accession>A0A017S416</accession>
<keyword evidence="6" id="KW-1185">Reference proteome</keyword>
<dbReference type="GO" id="GO:0006654">
    <property type="term" value="P:phosphatidic acid biosynthetic process"/>
    <property type="evidence" value="ECO:0007669"/>
    <property type="project" value="TreeGrafter"/>
</dbReference>
<dbReference type="GeneID" id="63701773"/>
<dbReference type="InterPro" id="IPR057326">
    <property type="entry name" value="KR_dom"/>
</dbReference>
<reference evidence="6" key="1">
    <citation type="journal article" date="2014" name="Nat. Commun.">
        <title>Genomic adaptations of the halophilic Dead Sea filamentous fungus Eurotium rubrum.</title>
        <authorList>
            <person name="Kis-Papo T."/>
            <person name="Weig A.R."/>
            <person name="Riley R."/>
            <person name="Persoh D."/>
            <person name="Salamov A."/>
            <person name="Sun H."/>
            <person name="Lipzen A."/>
            <person name="Wasser S.P."/>
            <person name="Rambold G."/>
            <person name="Grigoriev I.V."/>
            <person name="Nevo E."/>
        </authorList>
    </citation>
    <scope>NUCLEOTIDE SEQUENCE [LARGE SCALE GENOMIC DNA]</scope>
    <source>
        <strain evidence="6">CBS 135680</strain>
    </source>
</reference>